<name>A0ABS6DRX8_9MOLU</name>
<gene>
    <name evidence="1" type="ORF">KQ878_02585</name>
</gene>
<evidence type="ECO:0008006" key="3">
    <source>
        <dbReference type="Google" id="ProtNLM"/>
    </source>
</evidence>
<accession>A0ABS6DRX8</accession>
<reference evidence="1" key="1">
    <citation type="submission" date="2021-06" db="EMBL/GenBank/DDBJ databases">
        <title>Novel Mycoplasma species detected in California sea lions (Zalophus californianus) from the USA.</title>
        <authorList>
            <person name="Volokhov D.V."/>
            <person name="Furtak V.A."/>
            <person name="Zagorodnyaya T.A."/>
        </authorList>
    </citation>
    <scope>NUCLEOTIDE SEQUENCE [LARGE SCALE GENOMIC DNA]</scope>
    <source>
        <strain evidence="1">CSL 4779</strain>
    </source>
</reference>
<dbReference type="Proteomes" id="UP000812267">
    <property type="component" value="Unassembled WGS sequence"/>
</dbReference>
<keyword evidence="2" id="KW-1185">Reference proteome</keyword>
<evidence type="ECO:0000313" key="2">
    <source>
        <dbReference type="Proteomes" id="UP000812267"/>
    </source>
</evidence>
<proteinExistence type="predicted"/>
<dbReference type="EMBL" id="JAHMHK010000004">
    <property type="protein sequence ID" value="MBU4693760.1"/>
    <property type="molecule type" value="Genomic_DNA"/>
</dbReference>
<protein>
    <recommendedName>
        <fullName evidence="3">EAL domain-containing protein</fullName>
    </recommendedName>
</protein>
<organism evidence="1 2">
    <name type="scientific">Mycoplasma zalophidermidis</name>
    <dbReference type="NCBI Taxonomy" id="398174"/>
    <lineage>
        <taxon>Bacteria</taxon>
        <taxon>Bacillati</taxon>
        <taxon>Mycoplasmatota</taxon>
        <taxon>Mollicutes</taxon>
        <taxon>Mycoplasmataceae</taxon>
        <taxon>Mycoplasma</taxon>
    </lineage>
</organism>
<sequence>MNVYLNLSSSFSFKKLIEILKYFNKFYKKNFSKRLKSTEKELYFYLGLNKIYLPLFLLNKSHNLKVFTYEDISPDANKHYSYTSPFLYRETGLEELIISDFLYKGLDEFHSRTLINKIDENYNFNIRTSILTESEYFINDLTDYFLQNVVPFKTKFFIKLTPDSPYILDLIKNKIDFYLSKNNFFEFGILMDEIDNSLIKKTTDIGIENIFVGKVINSFEEIEDIFLSLSKIN</sequence>
<comment type="caution">
    <text evidence="1">The sequence shown here is derived from an EMBL/GenBank/DDBJ whole genome shotgun (WGS) entry which is preliminary data.</text>
</comment>
<evidence type="ECO:0000313" key="1">
    <source>
        <dbReference type="EMBL" id="MBU4693760.1"/>
    </source>
</evidence>
<dbReference type="RefSeq" id="WP_216567882.1">
    <property type="nucleotide sequence ID" value="NZ_JAHMHK010000004.1"/>
</dbReference>